<proteinExistence type="predicted"/>
<dbReference type="EMBL" id="JAGPNK010000011">
    <property type="protein sequence ID" value="KAH7311687.1"/>
    <property type="molecule type" value="Genomic_DNA"/>
</dbReference>
<evidence type="ECO:0000313" key="1">
    <source>
        <dbReference type="EMBL" id="KAH7311687.1"/>
    </source>
</evidence>
<protein>
    <submittedName>
        <fullName evidence="1">Uncharacterized protein</fullName>
    </submittedName>
</protein>
<evidence type="ECO:0000313" key="2">
    <source>
        <dbReference type="Proteomes" id="UP000813444"/>
    </source>
</evidence>
<sequence length="71" mass="7891">MQLAGVLHALPTCERPMAHVCNALLGWGWGCKMQKIDQGMNVWDQPQSVRLVVGMLRPAAKSDGWFSLKRA</sequence>
<dbReference type="Proteomes" id="UP000813444">
    <property type="component" value="Unassembled WGS sequence"/>
</dbReference>
<accession>A0A8K0SLU4</accession>
<dbReference type="AlphaFoldDB" id="A0A8K0SLU4"/>
<gene>
    <name evidence="1" type="ORF">B0I35DRAFT_70279</name>
</gene>
<organism evidence="1 2">
    <name type="scientific">Stachybotrys elegans</name>
    <dbReference type="NCBI Taxonomy" id="80388"/>
    <lineage>
        <taxon>Eukaryota</taxon>
        <taxon>Fungi</taxon>
        <taxon>Dikarya</taxon>
        <taxon>Ascomycota</taxon>
        <taxon>Pezizomycotina</taxon>
        <taxon>Sordariomycetes</taxon>
        <taxon>Hypocreomycetidae</taxon>
        <taxon>Hypocreales</taxon>
        <taxon>Stachybotryaceae</taxon>
        <taxon>Stachybotrys</taxon>
    </lineage>
</organism>
<name>A0A8K0SLU4_9HYPO</name>
<comment type="caution">
    <text evidence="1">The sequence shown here is derived from an EMBL/GenBank/DDBJ whole genome shotgun (WGS) entry which is preliminary data.</text>
</comment>
<reference evidence="1" key="1">
    <citation type="journal article" date="2021" name="Nat. Commun.">
        <title>Genetic determinants of endophytism in the Arabidopsis root mycobiome.</title>
        <authorList>
            <person name="Mesny F."/>
            <person name="Miyauchi S."/>
            <person name="Thiergart T."/>
            <person name="Pickel B."/>
            <person name="Atanasova L."/>
            <person name="Karlsson M."/>
            <person name="Huettel B."/>
            <person name="Barry K.W."/>
            <person name="Haridas S."/>
            <person name="Chen C."/>
            <person name="Bauer D."/>
            <person name="Andreopoulos W."/>
            <person name="Pangilinan J."/>
            <person name="LaButti K."/>
            <person name="Riley R."/>
            <person name="Lipzen A."/>
            <person name="Clum A."/>
            <person name="Drula E."/>
            <person name="Henrissat B."/>
            <person name="Kohler A."/>
            <person name="Grigoriev I.V."/>
            <person name="Martin F.M."/>
            <person name="Hacquard S."/>
        </authorList>
    </citation>
    <scope>NUCLEOTIDE SEQUENCE</scope>
    <source>
        <strain evidence="1">MPI-CAGE-CH-0235</strain>
    </source>
</reference>
<keyword evidence="2" id="KW-1185">Reference proteome</keyword>